<evidence type="ECO:0000313" key="10">
    <source>
        <dbReference type="Proteomes" id="UP001564408"/>
    </source>
</evidence>
<comment type="similarity">
    <text evidence="2 5">Belongs to the RecX family.</text>
</comment>
<dbReference type="InterPro" id="IPR003783">
    <property type="entry name" value="Regulatory_RecX"/>
</dbReference>
<organism evidence="9 10">
    <name type="scientific">Thioalkalicoccus limnaeus</name>
    <dbReference type="NCBI Taxonomy" id="120681"/>
    <lineage>
        <taxon>Bacteria</taxon>
        <taxon>Pseudomonadati</taxon>
        <taxon>Pseudomonadota</taxon>
        <taxon>Gammaproteobacteria</taxon>
        <taxon>Chromatiales</taxon>
        <taxon>Chromatiaceae</taxon>
        <taxon>Thioalkalicoccus</taxon>
    </lineage>
</organism>
<dbReference type="Pfam" id="PF21982">
    <property type="entry name" value="RecX_HTH1"/>
    <property type="match status" value="1"/>
</dbReference>
<feature type="domain" description="RecX first three-helical" evidence="8">
    <location>
        <begin position="10"/>
        <end position="46"/>
    </location>
</feature>
<dbReference type="Proteomes" id="UP001564408">
    <property type="component" value="Unassembled WGS sequence"/>
</dbReference>
<sequence length="148" mass="17020">MTLDPELEGAALRLLALRDHSRRELAAKLHRRGYAPDAVASLLEELVAKGLLCEARLAEHYVAERLRKGFGPLRVREELHRKGLPDEVIDPHLRLSDDRWRELITMAHDKRFGPAKSQDPREQARRGRFLESRGFPVGLIRSLLFDDQ</sequence>
<dbReference type="InterPro" id="IPR053925">
    <property type="entry name" value="RecX_HTH_3rd"/>
</dbReference>
<keyword evidence="4 5" id="KW-0963">Cytoplasm</keyword>
<dbReference type="InterPro" id="IPR053926">
    <property type="entry name" value="RecX_HTH_1st"/>
</dbReference>
<evidence type="ECO:0000256" key="3">
    <source>
        <dbReference type="ARBA" id="ARBA00018111"/>
    </source>
</evidence>
<protein>
    <recommendedName>
        <fullName evidence="3 5">Regulatory protein RecX</fullName>
    </recommendedName>
</protein>
<evidence type="ECO:0000256" key="4">
    <source>
        <dbReference type="ARBA" id="ARBA00022490"/>
    </source>
</evidence>
<dbReference type="PANTHER" id="PTHR33602:SF1">
    <property type="entry name" value="REGULATORY PROTEIN RECX FAMILY PROTEIN"/>
    <property type="match status" value="1"/>
</dbReference>
<dbReference type="Gene3D" id="1.10.10.10">
    <property type="entry name" value="Winged helix-like DNA-binding domain superfamily/Winged helix DNA-binding domain"/>
    <property type="match status" value="3"/>
</dbReference>
<comment type="subcellular location">
    <subcellularLocation>
        <location evidence="1 5">Cytoplasm</location>
    </subcellularLocation>
</comment>
<evidence type="ECO:0000259" key="8">
    <source>
        <dbReference type="Pfam" id="PF21982"/>
    </source>
</evidence>
<proteinExistence type="inferred from homology"/>
<dbReference type="Pfam" id="PF02631">
    <property type="entry name" value="RecX_HTH2"/>
    <property type="match status" value="1"/>
</dbReference>
<name>A0ABV4BET3_9GAMM</name>
<evidence type="ECO:0000256" key="5">
    <source>
        <dbReference type="HAMAP-Rule" id="MF_01114"/>
    </source>
</evidence>
<dbReference type="HAMAP" id="MF_01114">
    <property type="entry name" value="RecX"/>
    <property type="match status" value="1"/>
</dbReference>
<dbReference type="InterPro" id="IPR053924">
    <property type="entry name" value="RecX_HTH_2nd"/>
</dbReference>
<dbReference type="InterPro" id="IPR036388">
    <property type="entry name" value="WH-like_DNA-bd_sf"/>
</dbReference>
<gene>
    <name evidence="5" type="primary">recX</name>
    <name evidence="9" type="ORF">ABC977_07880</name>
</gene>
<keyword evidence="10" id="KW-1185">Reference proteome</keyword>
<evidence type="ECO:0000256" key="1">
    <source>
        <dbReference type="ARBA" id="ARBA00004496"/>
    </source>
</evidence>
<evidence type="ECO:0000256" key="2">
    <source>
        <dbReference type="ARBA" id="ARBA00009695"/>
    </source>
</evidence>
<dbReference type="RefSeq" id="WP_369666708.1">
    <property type="nucleotide sequence ID" value="NZ_JBDKXB010000007.1"/>
</dbReference>
<reference evidence="9 10" key="1">
    <citation type="submission" date="2024-05" db="EMBL/GenBank/DDBJ databases">
        <title>Genome Sequence and Characterization of the New Strain Purple Sulfur Bacterium of Genus Thioalkalicoccus.</title>
        <authorList>
            <person name="Bryantseva I.A."/>
            <person name="Kyndt J.A."/>
            <person name="Imhoff J.F."/>
        </authorList>
    </citation>
    <scope>NUCLEOTIDE SEQUENCE [LARGE SCALE GENOMIC DNA]</scope>
    <source>
        <strain evidence="9 10">Um2</strain>
    </source>
</reference>
<evidence type="ECO:0000259" key="7">
    <source>
        <dbReference type="Pfam" id="PF21981"/>
    </source>
</evidence>
<dbReference type="EMBL" id="JBDKXB010000007">
    <property type="protein sequence ID" value="MEY6432324.1"/>
    <property type="molecule type" value="Genomic_DNA"/>
</dbReference>
<feature type="domain" description="RecX third three-helical" evidence="7">
    <location>
        <begin position="102"/>
        <end position="143"/>
    </location>
</feature>
<feature type="domain" description="RecX second three-helical" evidence="6">
    <location>
        <begin position="54"/>
        <end position="90"/>
    </location>
</feature>
<comment type="caution">
    <text evidence="9">The sequence shown here is derived from an EMBL/GenBank/DDBJ whole genome shotgun (WGS) entry which is preliminary data.</text>
</comment>
<accession>A0ABV4BET3</accession>
<dbReference type="Pfam" id="PF21981">
    <property type="entry name" value="RecX_HTH3"/>
    <property type="match status" value="1"/>
</dbReference>
<dbReference type="PANTHER" id="PTHR33602">
    <property type="entry name" value="REGULATORY PROTEIN RECX FAMILY PROTEIN"/>
    <property type="match status" value="1"/>
</dbReference>
<comment type="function">
    <text evidence="5">Modulates RecA activity.</text>
</comment>
<evidence type="ECO:0000313" key="9">
    <source>
        <dbReference type="EMBL" id="MEY6432324.1"/>
    </source>
</evidence>
<evidence type="ECO:0000259" key="6">
    <source>
        <dbReference type="Pfam" id="PF02631"/>
    </source>
</evidence>